<proteinExistence type="predicted"/>
<keyword evidence="3" id="KW-1185">Reference proteome</keyword>
<keyword evidence="1" id="KW-0472">Membrane</keyword>
<reference evidence="2" key="2">
    <citation type="journal article" date="2023" name="Int. J. Mol. Sci.">
        <title>De Novo Assembly and Annotation of 11 Diverse Shrub Willow (Salix) Genomes Reveals Novel Gene Organization in Sex-Linked Regions.</title>
        <authorList>
            <person name="Hyden B."/>
            <person name="Feng K."/>
            <person name="Yates T.B."/>
            <person name="Jawdy S."/>
            <person name="Cereghino C."/>
            <person name="Smart L.B."/>
            <person name="Muchero W."/>
        </authorList>
    </citation>
    <scope>NUCLEOTIDE SEQUENCE</scope>
    <source>
        <tissue evidence="2">Shoot tip</tissue>
    </source>
</reference>
<evidence type="ECO:0000313" key="2">
    <source>
        <dbReference type="EMBL" id="KAJ6718491.1"/>
    </source>
</evidence>
<dbReference type="Proteomes" id="UP001151532">
    <property type="component" value="Chromosome 10"/>
</dbReference>
<reference evidence="2" key="1">
    <citation type="submission" date="2022-11" db="EMBL/GenBank/DDBJ databases">
        <authorList>
            <person name="Hyden B.L."/>
            <person name="Feng K."/>
            <person name="Yates T."/>
            <person name="Jawdy S."/>
            <person name="Smart L.B."/>
            <person name="Muchero W."/>
        </authorList>
    </citation>
    <scope>NUCLEOTIDE SEQUENCE</scope>
    <source>
        <tissue evidence="2">Shoot tip</tissue>
    </source>
</reference>
<organism evidence="2 3">
    <name type="scientific">Salix purpurea</name>
    <name type="common">Purple osier willow</name>
    <dbReference type="NCBI Taxonomy" id="77065"/>
    <lineage>
        <taxon>Eukaryota</taxon>
        <taxon>Viridiplantae</taxon>
        <taxon>Streptophyta</taxon>
        <taxon>Embryophyta</taxon>
        <taxon>Tracheophyta</taxon>
        <taxon>Spermatophyta</taxon>
        <taxon>Magnoliopsida</taxon>
        <taxon>eudicotyledons</taxon>
        <taxon>Gunneridae</taxon>
        <taxon>Pentapetalae</taxon>
        <taxon>rosids</taxon>
        <taxon>fabids</taxon>
        <taxon>Malpighiales</taxon>
        <taxon>Salicaceae</taxon>
        <taxon>Saliceae</taxon>
        <taxon>Salix</taxon>
    </lineage>
</organism>
<accession>A0A9Q0TV80</accession>
<dbReference type="EMBL" id="JAPFFK010000014">
    <property type="protein sequence ID" value="KAJ6718491.1"/>
    <property type="molecule type" value="Genomic_DNA"/>
</dbReference>
<protein>
    <submittedName>
        <fullName evidence="2">Uncharacterized protein</fullName>
    </submittedName>
</protein>
<sequence length="74" mass="9255">MDSLLAFERWVLHVKWVLSYLSFFYLPLHFFFYFFFFLDLVRPFLDLVRPHFLFFVFIFRIVINSTPECFDVEL</sequence>
<name>A0A9Q0TV80_SALPP</name>
<feature type="transmembrane region" description="Helical" evidence="1">
    <location>
        <begin position="20"/>
        <end position="40"/>
    </location>
</feature>
<keyword evidence="1" id="KW-0812">Transmembrane</keyword>
<evidence type="ECO:0000256" key="1">
    <source>
        <dbReference type="SAM" id="Phobius"/>
    </source>
</evidence>
<evidence type="ECO:0000313" key="3">
    <source>
        <dbReference type="Proteomes" id="UP001151532"/>
    </source>
</evidence>
<dbReference type="AlphaFoldDB" id="A0A9Q0TV80"/>
<comment type="caution">
    <text evidence="2">The sequence shown here is derived from an EMBL/GenBank/DDBJ whole genome shotgun (WGS) entry which is preliminary data.</text>
</comment>
<keyword evidence="1" id="KW-1133">Transmembrane helix</keyword>
<gene>
    <name evidence="2" type="ORF">OIU79_006392</name>
</gene>